<feature type="region of interest" description="Disordered" evidence="1">
    <location>
        <begin position="289"/>
        <end position="317"/>
    </location>
</feature>
<dbReference type="RefSeq" id="XP_014671875.1">
    <property type="nucleotide sequence ID" value="XM_014816389.1"/>
</dbReference>
<feature type="compositionally biased region" description="Basic and acidic residues" evidence="1">
    <location>
        <begin position="192"/>
        <end position="202"/>
    </location>
</feature>
<feature type="region of interest" description="Disordered" evidence="1">
    <location>
        <begin position="1"/>
        <end position="93"/>
    </location>
</feature>
<dbReference type="GeneID" id="106812501"/>
<keyword evidence="2" id="KW-1185">Reference proteome</keyword>
<evidence type="ECO:0000256" key="1">
    <source>
        <dbReference type="SAM" id="MobiDB-lite"/>
    </source>
</evidence>
<feature type="region of interest" description="Disordered" evidence="1">
    <location>
        <begin position="105"/>
        <end position="124"/>
    </location>
</feature>
<feature type="compositionally biased region" description="Low complexity" evidence="1">
    <location>
        <begin position="28"/>
        <end position="42"/>
    </location>
</feature>
<name>A0ABM1EI54_PRICU</name>
<proteinExistence type="predicted"/>
<protein>
    <submittedName>
        <fullName evidence="3">Uncharacterized protein LOC106812501</fullName>
    </submittedName>
</protein>
<sequence length="317" mass="33517">MAIQAAGSDSGSNGPPYRASRTHLPAADGYSGSDSGSNGPPYRASRTHLPAADGYSGSDSGSNGPPYRASRTHLPAADGYSDGDSGSDDDRWPADALEAALQRLLDGGAPLDPDWDDMPGLAPLDAEWDNLPGLVPIGGDGDGPPGLAPIDAEWADMPGLAPLDAEWDNLPGLVPIHDWDVHYDAPPGRPPTPEREANRQDEDPLGEGGDLPLAPQPPDDTPQDQLPVQPPPHLGWNWGWQNVGRGRRLGMVAALLPPGRDRQLFLEAQAPRGFGRAIVFVHLARPWQPKAPLQRPSAPLQRPSAPLRRPSTSSSSS</sequence>
<feature type="compositionally biased region" description="Low complexity" evidence="1">
    <location>
        <begin position="302"/>
        <end position="317"/>
    </location>
</feature>
<accession>A0ABM1EI54</accession>
<organism evidence="2 3">
    <name type="scientific">Priapulus caudatus</name>
    <name type="common">Priapulid worm</name>
    <dbReference type="NCBI Taxonomy" id="37621"/>
    <lineage>
        <taxon>Eukaryota</taxon>
        <taxon>Metazoa</taxon>
        <taxon>Ecdysozoa</taxon>
        <taxon>Scalidophora</taxon>
        <taxon>Priapulida</taxon>
        <taxon>Priapulimorpha</taxon>
        <taxon>Priapulimorphida</taxon>
        <taxon>Priapulidae</taxon>
        <taxon>Priapulus</taxon>
    </lineage>
</organism>
<evidence type="ECO:0000313" key="3">
    <source>
        <dbReference type="RefSeq" id="XP_014671875.1"/>
    </source>
</evidence>
<feature type="region of interest" description="Disordered" evidence="1">
    <location>
        <begin position="181"/>
        <end position="237"/>
    </location>
</feature>
<dbReference type="Proteomes" id="UP000695022">
    <property type="component" value="Unplaced"/>
</dbReference>
<gene>
    <name evidence="3" type="primary">LOC106812501</name>
</gene>
<evidence type="ECO:0000313" key="2">
    <source>
        <dbReference type="Proteomes" id="UP000695022"/>
    </source>
</evidence>
<reference evidence="3" key="1">
    <citation type="submission" date="2025-08" db="UniProtKB">
        <authorList>
            <consortium name="RefSeq"/>
        </authorList>
    </citation>
    <scope>IDENTIFICATION</scope>
</reference>
<feature type="compositionally biased region" description="Low complexity" evidence="1">
    <location>
        <begin position="53"/>
        <end position="67"/>
    </location>
</feature>